<proteinExistence type="predicted"/>
<keyword evidence="1" id="KW-0812">Transmembrane</keyword>
<organism evidence="2 3">
    <name type="scientific">Ichnoviriform fugitivi</name>
    <dbReference type="NCBI Taxonomy" id="265522"/>
    <lineage>
        <taxon>Viruses</taxon>
        <taxon>Viruses incertae sedis</taxon>
        <taxon>Polydnaviriformidae</taxon>
        <taxon>Ichnoviriform</taxon>
    </lineage>
</organism>
<evidence type="ECO:0000313" key="2">
    <source>
        <dbReference type="EMBL" id="BAF45669.1"/>
    </source>
</evidence>
<evidence type="ECO:0000256" key="1">
    <source>
        <dbReference type="SAM" id="Phobius"/>
    </source>
</evidence>
<name>A2Q0F4_9VIRU</name>
<dbReference type="GeneID" id="5076315"/>
<keyword evidence="1" id="KW-0472">Membrane</keyword>
<evidence type="ECO:0000313" key="3">
    <source>
        <dbReference type="Proteomes" id="UP000204242"/>
    </source>
</evidence>
<dbReference type="RefSeq" id="YP_001031266.1">
    <property type="nucleotide sequence ID" value="NC_008968.1"/>
</dbReference>
<accession>A2Q0F4</accession>
<dbReference type="Proteomes" id="UP000204242">
    <property type="component" value="Genome"/>
</dbReference>
<dbReference type="KEGG" id="vg:5076315"/>
<reference evidence="2 3" key="1">
    <citation type="journal article" date="2007" name="Virology">
        <title>Shared and species-specific features among ichnovirus genomes.</title>
        <authorList>
            <person name="Tanaka K."/>
            <person name="Lapointe R."/>
            <person name="Barney W.E."/>
            <person name="Makkay A.M."/>
            <person name="Stoltz D."/>
            <person name="Cusson M."/>
            <person name="Webb B.A."/>
        </authorList>
    </citation>
    <scope>NUCLEOTIDE SEQUENCE [LARGE SCALE GENOMIC DNA]</scope>
</reference>
<keyword evidence="1" id="KW-1133">Transmembrane helix</keyword>
<sequence length="183" mass="21507">MLAVQYCARHRPYYKHRQFFHGLLKNHALSGECKAASEVAKRVQSLRRSCRLHLLPTFYMLDDLSICFIQLIQTHWNCNRQSWLPGFQYLLKNHALLGECKAASEVAKRVQSLRRSCRLHLLPTFYMLDNLSICCCYMLLMDTNPLELQSPEPFARVSIPIEQLCSISRVRVRKCRDYHLSIY</sequence>
<protein>
    <submittedName>
        <fullName evidence="2">B16.2</fullName>
    </submittedName>
</protein>
<dbReference type="EMBL" id="AB291178">
    <property type="protein sequence ID" value="BAF45669.1"/>
    <property type="molecule type" value="Genomic_DNA"/>
</dbReference>
<feature type="transmembrane region" description="Helical" evidence="1">
    <location>
        <begin position="119"/>
        <end position="140"/>
    </location>
</feature>